<feature type="region of interest" description="Disordered" evidence="2">
    <location>
        <begin position="111"/>
        <end position="154"/>
    </location>
</feature>
<evidence type="ECO:0000256" key="2">
    <source>
        <dbReference type="SAM" id="MobiDB-lite"/>
    </source>
</evidence>
<dbReference type="Proteomes" id="UP000011083">
    <property type="component" value="Unassembled WGS sequence"/>
</dbReference>
<dbReference type="PANTHER" id="PTHR12722:SF0">
    <property type="entry name" value="PROTEIN FAM50A"/>
    <property type="match status" value="1"/>
</dbReference>
<dbReference type="VEuPathDB" id="AmoebaDB:ACA1_055310"/>
<evidence type="ECO:0000256" key="1">
    <source>
        <dbReference type="SAM" id="Coils"/>
    </source>
</evidence>
<dbReference type="AlphaFoldDB" id="L8H6I7"/>
<dbReference type="OMA" id="DFIWVFL"/>
<accession>L8H6I7</accession>
<dbReference type="Pfam" id="PF04921">
    <property type="entry name" value="XAP5"/>
    <property type="match status" value="1"/>
</dbReference>
<keyword evidence="1" id="KW-0175">Coiled coil</keyword>
<reference evidence="4 5" key="1">
    <citation type="journal article" date="2013" name="Genome Biol.">
        <title>Genome of Acanthamoeba castellanii highlights extensive lateral gene transfer and early evolution of tyrosine kinase signaling.</title>
        <authorList>
            <person name="Clarke M."/>
            <person name="Lohan A.J."/>
            <person name="Liu B."/>
            <person name="Lagkouvardos I."/>
            <person name="Roy S."/>
            <person name="Zafar N."/>
            <person name="Bertelli C."/>
            <person name="Schilde C."/>
            <person name="Kianianmomeni A."/>
            <person name="Burglin T.R."/>
            <person name="Frech C."/>
            <person name="Turcotte B."/>
            <person name="Kopec K.O."/>
            <person name="Synnott J.M."/>
            <person name="Choo C."/>
            <person name="Paponov I."/>
            <person name="Finkler A."/>
            <person name="Soon Heng Tan C."/>
            <person name="Hutchins A.P."/>
            <person name="Weinmeier T."/>
            <person name="Rattei T."/>
            <person name="Chu J.S."/>
            <person name="Gimenez G."/>
            <person name="Irimia M."/>
            <person name="Rigden D.J."/>
            <person name="Fitzpatrick D.A."/>
            <person name="Lorenzo-Morales J."/>
            <person name="Bateman A."/>
            <person name="Chiu C.H."/>
            <person name="Tang P."/>
            <person name="Hegemann P."/>
            <person name="Fromm H."/>
            <person name="Raoult D."/>
            <person name="Greub G."/>
            <person name="Miranda-Saavedra D."/>
            <person name="Chen N."/>
            <person name="Nash P."/>
            <person name="Ginger M.L."/>
            <person name="Horn M."/>
            <person name="Schaap P."/>
            <person name="Caler L."/>
            <person name="Loftus B."/>
        </authorList>
    </citation>
    <scope>NUCLEOTIDE SEQUENCE [LARGE SCALE GENOMIC DNA]</scope>
    <source>
        <strain evidence="4 5">Neff</strain>
    </source>
</reference>
<dbReference type="STRING" id="1257118.L8H6I7"/>
<dbReference type="KEGG" id="acan:ACA1_055310"/>
<sequence>MTEYKGTGTDSSRIARLAKAREDQQKRFEESKKAIEEKHKIESIRSKFASNRDDVEDQLKQATVGLVSYEDFKRKRQDLEQAAAALLEEKKDKSSVRTIKKPRVAKAKLSFALDEEDEDGGEESAENGQKDKKKPGKNPFVDTTFLPDREREEEERKIREQLSVEWEKEQEKVKNQMISVTYSYYDGTGHRRTVAVRKGTKIDQFLELVRQEFHELRGISSENMLFIKEDVIIPHDYTFYDLIVTKAKGKSGPLWNWDVHDDIRMLADATKEKDESHAAKVVERRWYERNKHIFPASRWEVYDPNVKRDRYTIHGDEVTNK</sequence>
<keyword evidence="5" id="KW-1185">Reference proteome</keyword>
<proteinExistence type="predicted"/>
<dbReference type="EMBL" id="KB007909">
    <property type="protein sequence ID" value="ELR20765.1"/>
    <property type="molecule type" value="Genomic_DNA"/>
</dbReference>
<evidence type="ECO:0000313" key="4">
    <source>
        <dbReference type="EMBL" id="ELR20765.1"/>
    </source>
</evidence>
<feature type="compositionally biased region" description="Acidic residues" evidence="2">
    <location>
        <begin position="113"/>
        <end position="125"/>
    </location>
</feature>
<dbReference type="InterPro" id="IPR048337">
    <property type="entry name" value="FAM50A/XAP5_C"/>
</dbReference>
<gene>
    <name evidence="4" type="ORF">ACA1_055310</name>
</gene>
<dbReference type="InterPro" id="IPR007005">
    <property type="entry name" value="XAP5"/>
</dbReference>
<dbReference type="RefSeq" id="XP_004344168.1">
    <property type="nucleotide sequence ID" value="XM_004344118.1"/>
</dbReference>
<dbReference type="OrthoDB" id="1562195at2759"/>
<feature type="domain" description="FAM50A/XAP5 C-terminal" evidence="3">
    <location>
        <begin position="177"/>
        <end position="312"/>
    </location>
</feature>
<feature type="coiled-coil region" evidence="1">
    <location>
        <begin position="69"/>
        <end position="96"/>
    </location>
</feature>
<evidence type="ECO:0000313" key="5">
    <source>
        <dbReference type="Proteomes" id="UP000011083"/>
    </source>
</evidence>
<dbReference type="GeneID" id="14921635"/>
<dbReference type="GO" id="GO:0005634">
    <property type="term" value="C:nucleus"/>
    <property type="evidence" value="ECO:0007669"/>
    <property type="project" value="InterPro"/>
</dbReference>
<dbReference type="GO" id="GO:0006325">
    <property type="term" value="P:chromatin organization"/>
    <property type="evidence" value="ECO:0007669"/>
    <property type="project" value="TreeGrafter"/>
</dbReference>
<protein>
    <recommendedName>
        <fullName evidence="3">FAM50A/XAP5 C-terminal domain-containing protein</fullName>
    </recommendedName>
</protein>
<organism evidence="4 5">
    <name type="scientific">Acanthamoeba castellanii (strain ATCC 30010 / Neff)</name>
    <dbReference type="NCBI Taxonomy" id="1257118"/>
    <lineage>
        <taxon>Eukaryota</taxon>
        <taxon>Amoebozoa</taxon>
        <taxon>Discosea</taxon>
        <taxon>Longamoebia</taxon>
        <taxon>Centramoebida</taxon>
        <taxon>Acanthamoebidae</taxon>
        <taxon>Acanthamoeba</taxon>
    </lineage>
</organism>
<name>L8H6I7_ACACF</name>
<evidence type="ECO:0000259" key="3">
    <source>
        <dbReference type="Pfam" id="PF04921"/>
    </source>
</evidence>
<dbReference type="PANTHER" id="PTHR12722">
    <property type="entry name" value="XAP-5 PROTEIN-RELATED"/>
    <property type="match status" value="1"/>
</dbReference>